<evidence type="ECO:0000256" key="5">
    <source>
        <dbReference type="PROSITE-ProRule" id="PRU00023"/>
    </source>
</evidence>
<dbReference type="Proteomes" id="UP000567885">
    <property type="component" value="Unassembled WGS sequence"/>
</dbReference>
<dbReference type="SMART" id="SM00248">
    <property type="entry name" value="ANK"/>
    <property type="match status" value="9"/>
</dbReference>
<evidence type="ECO:0000313" key="8">
    <source>
        <dbReference type="EMBL" id="KAF5676095.1"/>
    </source>
</evidence>
<dbReference type="InterPro" id="IPR049373">
    <property type="entry name" value="TyrDC_C"/>
</dbReference>
<dbReference type="GO" id="GO:0019752">
    <property type="term" value="P:carboxylic acid metabolic process"/>
    <property type="evidence" value="ECO:0007669"/>
    <property type="project" value="InterPro"/>
</dbReference>
<dbReference type="InterPro" id="IPR002110">
    <property type="entry name" value="Ankyrin_rpt"/>
</dbReference>
<evidence type="ECO:0000256" key="1">
    <source>
        <dbReference type="ARBA" id="ARBA00001933"/>
    </source>
</evidence>
<evidence type="ECO:0000256" key="2">
    <source>
        <dbReference type="ARBA" id="ARBA00022898"/>
    </source>
</evidence>
<dbReference type="Gene3D" id="3.40.640.10">
    <property type="entry name" value="Type I PLP-dependent aspartate aminotransferase-like (Major domain)"/>
    <property type="match status" value="1"/>
</dbReference>
<name>A0A8H5TV67_FUSHE</name>
<organism evidence="8 9">
    <name type="scientific">Fusarium heterosporum</name>
    <dbReference type="NCBI Taxonomy" id="42747"/>
    <lineage>
        <taxon>Eukaryota</taxon>
        <taxon>Fungi</taxon>
        <taxon>Dikarya</taxon>
        <taxon>Ascomycota</taxon>
        <taxon>Pezizomycotina</taxon>
        <taxon>Sordariomycetes</taxon>
        <taxon>Hypocreomycetidae</taxon>
        <taxon>Hypocreales</taxon>
        <taxon>Nectriaceae</taxon>
        <taxon>Fusarium</taxon>
        <taxon>Fusarium heterosporum species complex</taxon>
    </lineage>
</organism>
<comment type="cofactor">
    <cofactor evidence="1 4">
        <name>pyridoxal 5'-phosphate</name>
        <dbReference type="ChEBI" id="CHEBI:597326"/>
    </cofactor>
</comment>
<dbReference type="PROSITE" id="PS50088">
    <property type="entry name" value="ANK_REPEAT"/>
    <property type="match status" value="3"/>
</dbReference>
<proteinExistence type="predicted"/>
<dbReference type="InterPro" id="IPR050477">
    <property type="entry name" value="GrpII_AminoAcid_Decarb"/>
</dbReference>
<evidence type="ECO:0000313" key="9">
    <source>
        <dbReference type="Proteomes" id="UP000567885"/>
    </source>
</evidence>
<dbReference type="PROSITE" id="PS50297">
    <property type="entry name" value="ANK_REP_REGION"/>
    <property type="match status" value="3"/>
</dbReference>
<feature type="modified residue" description="N6-(pyridoxal phosphate)lysine" evidence="4">
    <location>
        <position position="432"/>
    </location>
</feature>
<dbReference type="Gene3D" id="1.25.40.20">
    <property type="entry name" value="Ankyrin repeat-containing domain"/>
    <property type="match status" value="2"/>
</dbReference>
<evidence type="ECO:0000259" key="6">
    <source>
        <dbReference type="Pfam" id="PF14420"/>
    </source>
</evidence>
<dbReference type="PANTHER" id="PTHR42735:SF4">
    <property type="entry name" value="PYRIDOXAL PHOSPHATE-DEPENDENT DECARBOXYLASE FAMILY PROTEIN"/>
    <property type="match status" value="1"/>
</dbReference>
<dbReference type="Pfam" id="PF00282">
    <property type="entry name" value="Pyridoxal_deC"/>
    <property type="match status" value="1"/>
</dbReference>
<protein>
    <submittedName>
        <fullName evidence="8">L-tyrosine decarboxylase</fullName>
    </submittedName>
</protein>
<dbReference type="InterPro" id="IPR015424">
    <property type="entry name" value="PyrdxlP-dep_Trfase"/>
</dbReference>
<evidence type="ECO:0000259" key="7">
    <source>
        <dbReference type="Pfam" id="PF21391"/>
    </source>
</evidence>
<accession>A0A8H5TV67</accession>
<comment type="caution">
    <text evidence="8">The sequence shown here is derived from an EMBL/GenBank/DDBJ whole genome shotgun (WGS) entry which is preliminary data.</text>
</comment>
<dbReference type="Pfam" id="PF12796">
    <property type="entry name" value="Ank_2"/>
    <property type="match status" value="2"/>
</dbReference>
<keyword evidence="2 4" id="KW-0663">Pyridoxal phosphate</keyword>
<dbReference type="InterPro" id="IPR015421">
    <property type="entry name" value="PyrdxlP-dep_Trfase_major"/>
</dbReference>
<dbReference type="PANTHER" id="PTHR42735">
    <property type="match status" value="1"/>
</dbReference>
<dbReference type="Pfam" id="PF14420">
    <property type="entry name" value="Clr5"/>
    <property type="match status" value="1"/>
</dbReference>
<dbReference type="EMBL" id="JAAGWQ010000035">
    <property type="protein sequence ID" value="KAF5676095.1"/>
    <property type="molecule type" value="Genomic_DNA"/>
</dbReference>
<dbReference type="GO" id="GO:0016830">
    <property type="term" value="F:carbon-carbon lyase activity"/>
    <property type="evidence" value="ECO:0007669"/>
    <property type="project" value="InterPro"/>
</dbReference>
<gene>
    <name evidence="8" type="ORF">FHETE_2222</name>
</gene>
<dbReference type="Pfam" id="PF21391">
    <property type="entry name" value="tyr_de_CO2_C"/>
    <property type="match status" value="1"/>
</dbReference>
<keyword evidence="3" id="KW-0456">Lyase</keyword>
<dbReference type="OrthoDB" id="2161780at2759"/>
<feature type="domain" description="L-tyrosine decarboxylase C-terminal" evidence="7">
    <location>
        <begin position="599"/>
        <end position="696"/>
    </location>
</feature>
<dbReference type="GO" id="GO:0030170">
    <property type="term" value="F:pyridoxal phosphate binding"/>
    <property type="evidence" value="ECO:0007669"/>
    <property type="project" value="InterPro"/>
</dbReference>
<feature type="repeat" description="ANK" evidence="5">
    <location>
        <begin position="1890"/>
        <end position="1919"/>
    </location>
</feature>
<evidence type="ECO:0000256" key="4">
    <source>
        <dbReference type="PIRSR" id="PIRSR602129-50"/>
    </source>
</evidence>
<keyword evidence="5" id="KW-0040">ANK repeat</keyword>
<feature type="domain" description="Clr5" evidence="6">
    <location>
        <begin position="1087"/>
        <end position="1138"/>
    </location>
</feature>
<dbReference type="SUPFAM" id="SSF53383">
    <property type="entry name" value="PLP-dependent transferases"/>
    <property type="match status" value="1"/>
</dbReference>
<feature type="repeat" description="ANK" evidence="5">
    <location>
        <begin position="1957"/>
        <end position="1982"/>
    </location>
</feature>
<sequence length="2078" mass="232253">MSEPKTDVRHEEFDAVHAYFIGPKGSNLPDFRANINTILDELLAARQSYYPEDQAFISKEYRRSPVFLKARSDLRLATEKVAQLLGEHSAPFWSPRYEAHMCTDLTMSSLLGYFMTMLYNPNNVALEASPMTTMVELRVGQQLCKLFGYNIDAQKSPSGWGHVTCDGTIANLESIWVARNLKFYPLSLCLALRHGKLQFIADRFYATPCYRSSTKILFKDLEGWDLLNLRSEVILDLPNELNKQFGITSKFLESALNEFNIQTIGREVLEREFEVKNPIKYFVSKTRHYSWPKGVAIAGLGSGNVIGVDVNNSAQMDINVLEKHLLNCVKTKTAVFAVVAIIGSTEEGAVDRLTEVLRLRKKFQDEHGLSFLVHADAAWGGYFATMVNPDRRYSVEEHTSTKPEPEWYLDPKTVEDIKAMSSADSITVDPHKAGYIPYPAGSLVYKDGRMRHLVTWSGPYLSQGSAENIGVYGVEGSKPGASAMSAWFSHQTIGLNHTGYGKLLGEATFTSARLSAHYATMINKDFICVPFNMLSAENHGSRHFLSKPVEKQRDKIRDLIIGREDHEIFASKDAMEIIRDLGSDTNINCFTLNWKDKDGNLNTDLEEANYLMKRVVDRLSITSANTDPSTIPIFLTSTQFLHEDYGSCAHKFMERMGVGKSDQSLFVIRNVVMSPFPTRQGFITKLMDDFEKVILEEVKECRKRNNPDKKKVQFLVQGSPGSGETFLSFQASFHSATKRQQIILSATLDKTLQDFHKELTSGNHDTIVMLESDKKVFVKDIITGVDSEDTYQMDVIMYEKGTKKYHQRDGTITVNSVVKSRPLNSIHRDMEYPAEFMPFYLYGNEQEIHCSHMLVKSPNIALAASNVKFMPSLASNIDHSQPLANLLAKGLILGLSEIPEASVQPFAERNQDLAEKFFFRQGETFKVKIWKDPRDSAADGPGLLEDLGKDLYEGEMTLGENVFVDVEGPNEDKLKDIKIESDSWQKKLDEIGSMLDVLRHIREVRLEVDGYSGVEANIDPNIVSSGSQHKKMQLTSIPLFVSFVPFSHDSLLKVVLHIKLALYSLSSYQLFITLYNMISRQQKKPTAQQWLKFKSTIHRLYVLQDIELKNLSAELEPLGLFATSNQLEHQLKKWGMMKNIDGKTWRFIGHTIKHREQQGKESEDPQDASSESVSKLAAEIGLIIPEILPGEHLRTAQLILTNEGNESLSELCKMFLYQLSNAMSEDMSLAELEAIYDLLCNAGFLGASVDFKELRTNSVTVKACTDGLLRAALKHACIKPFFVFVKIPEKVEAIIKRLLPSCKDFRFNRCGEPITALEFAIHSQGLRLFEICFMADPVSNSDLSNSAGEEIVRLAADKMTSVASLQRFIGTILQTDNFIPLEWLLHAAIELRDHDLIRKTIERGANLHKKLTVRRKGRPCSYDALTAAVSIGKGMVLLILGYMTSRDPYNSPTMFITPEAFVCAADKGDVDVIATLHDISPIGFLPNHEGVTPIDAAAKGWKLGAVKLLYNLYGEVSPKLLLRVLRDGPLDMLRILLDTGIDLKDLDFYDHLPICDVNPCKRLRMMIAAGAPLPIQAVNIFAKELDVEYLETVLNAGGDPNRCDESGLSPLAGALSAQPSRDGGRAPVVELLLGRGAKLQEGELLMAIKTRNRELPALFQRHGAVLFDPFHNNAAIFEAVLFLRDPFLLDIIIQRFPGYYHPRALCAAVAVGNFELVDLLLANRPEEAEKVPLEGTAVGLAARRGNSTVLKKLLVRLQNPSMAFLPLMSLRLTNDPEIYSHHWWNLELRKGSPLNLAITRQTTDGFSELLKQGYAADEHTWPDVHDSPIHVRILSEYGQHSSYRPSPPSACARKHDLVSAVCNGTDELVKALLDAGADVNDGGMGNLYGTPLQAAVSRGNLSIVDCLLRAGADINLRASSWSVMTALQIAASKGYMGLAKHLLDHGARVNQRGPRIVGRTALEIAAQNGRLNMLQLLLSHGSITTGAGREQLIRAVYFAEHEAHNAAAQYLRQSGGWTDEDESSLQAIRITGEPEWVFPKRCCDEVHGYEGECIHDYTEKEMSFHDIVPEYGRVWLSD</sequence>
<reference evidence="8 9" key="1">
    <citation type="submission" date="2020-05" db="EMBL/GenBank/DDBJ databases">
        <title>Identification and distribution of gene clusters putatively required for synthesis of sphingolipid metabolism inhibitors in phylogenetically diverse species of the filamentous fungus Fusarium.</title>
        <authorList>
            <person name="Kim H.-S."/>
            <person name="Busman M."/>
            <person name="Brown D.W."/>
            <person name="Divon H."/>
            <person name="Uhlig S."/>
            <person name="Proctor R.H."/>
        </authorList>
    </citation>
    <scope>NUCLEOTIDE SEQUENCE [LARGE SCALE GENOMIC DNA]</scope>
    <source>
        <strain evidence="8 9">NRRL 20693</strain>
    </source>
</reference>
<dbReference type="InterPro" id="IPR036770">
    <property type="entry name" value="Ankyrin_rpt-contain_sf"/>
</dbReference>
<dbReference type="InterPro" id="IPR025676">
    <property type="entry name" value="Clr5_dom"/>
</dbReference>
<dbReference type="SUPFAM" id="SSF48403">
    <property type="entry name" value="Ankyrin repeat"/>
    <property type="match status" value="2"/>
</dbReference>
<feature type="repeat" description="ANK" evidence="5">
    <location>
        <begin position="1922"/>
        <end position="1954"/>
    </location>
</feature>
<evidence type="ECO:0000256" key="3">
    <source>
        <dbReference type="ARBA" id="ARBA00023239"/>
    </source>
</evidence>
<keyword evidence="9" id="KW-1185">Reference proteome</keyword>
<dbReference type="InterPro" id="IPR002129">
    <property type="entry name" value="PyrdxlP-dep_de-COase"/>
</dbReference>